<feature type="transmembrane region" description="Helical" evidence="1">
    <location>
        <begin position="481"/>
        <end position="504"/>
    </location>
</feature>
<organism evidence="2 3">
    <name type="scientific">Adineta steineri</name>
    <dbReference type="NCBI Taxonomy" id="433720"/>
    <lineage>
        <taxon>Eukaryota</taxon>
        <taxon>Metazoa</taxon>
        <taxon>Spiralia</taxon>
        <taxon>Gnathifera</taxon>
        <taxon>Rotifera</taxon>
        <taxon>Eurotatoria</taxon>
        <taxon>Bdelloidea</taxon>
        <taxon>Adinetida</taxon>
        <taxon>Adinetidae</taxon>
        <taxon>Adineta</taxon>
    </lineage>
</organism>
<keyword evidence="1" id="KW-1133">Transmembrane helix</keyword>
<proteinExistence type="predicted"/>
<dbReference type="AlphaFoldDB" id="A0A819SB58"/>
<comment type="caution">
    <text evidence="2">The sequence shown here is derived from an EMBL/GenBank/DDBJ whole genome shotgun (WGS) entry which is preliminary data.</text>
</comment>
<feature type="transmembrane region" description="Helical" evidence="1">
    <location>
        <begin position="884"/>
        <end position="907"/>
    </location>
</feature>
<name>A0A819SB58_9BILA</name>
<feature type="transmembrane region" description="Helical" evidence="1">
    <location>
        <begin position="544"/>
        <end position="562"/>
    </location>
</feature>
<dbReference type="EMBL" id="CAJOAZ010004385">
    <property type="protein sequence ID" value="CAF4056683.1"/>
    <property type="molecule type" value="Genomic_DNA"/>
</dbReference>
<keyword evidence="1" id="KW-0812">Transmembrane</keyword>
<protein>
    <submittedName>
        <fullName evidence="2">Uncharacterized protein</fullName>
    </submittedName>
</protein>
<evidence type="ECO:0000313" key="3">
    <source>
        <dbReference type="Proteomes" id="UP000663844"/>
    </source>
</evidence>
<keyword evidence="1" id="KW-0472">Membrane</keyword>
<gene>
    <name evidence="2" type="ORF">OXD698_LOCUS32870</name>
</gene>
<dbReference type="Proteomes" id="UP000663844">
    <property type="component" value="Unassembled WGS sequence"/>
</dbReference>
<reference evidence="2" key="1">
    <citation type="submission" date="2021-02" db="EMBL/GenBank/DDBJ databases">
        <authorList>
            <person name="Nowell W R."/>
        </authorList>
    </citation>
    <scope>NUCLEOTIDE SEQUENCE</scope>
</reference>
<sequence>MISHLNYLRATNQGNTLISSLNTNTMVLVSGVKFRVDIFGAQITYCQRYSNDIGNVKREMCGFENPIIQGGFLRASDDGTPMADITCKPAVPSPTPVKGFFAGCTPFEGSFFTFLLITWLSTKLDTVKVWNPSLIDYNNLERLNSNTLICPCSTTLIPYHTFISLSPSLHQVCSSDFVSDRWISVLKNSTFSKTFLSINSVTDWRYRASSQFQLLSNLCQLANRTIDDAIRRFIYQSFAVSNLLSEDNFNAYFNRTFTQLLQSTTSYFSVLVETERLLLQVDQPSTALIKDVQYIVNSNIRANVTLNVTTNKYSSHLTLHLTEIRNMYFNSITCICGTNPDCQTPSVIIQKKETSGEFYLAYVVPGSIASCYAIDSLLRSTLECLYTDVDCFTILMNYVKEAYLTNTNTSLWADVHPLVHNSASSQYTPNTSVGMILKKLMIEQWNPISTYENFYKLCAPKYCTYSQNIRKETILTLTIKMISVIAGLTVALKLITPLLVKIIFKLLSIIIKQHENRQEEQQRDFGSNVDRMTAKRLGQWTTRLYIIMLISSVALLAVYNIVQVPTLTNTFNRPSFELYNQLKHDHANKLSCSCSIIASTFNSFVNIEAVFHEICLSPFVSDQWRINLTAGLVPDLSTYAQNDYRRFLSAHLQFLQGLCQLSIESVNNSIKQFLSSLFITAELLSEKNFHERLNLLINESRLNTPSVFARIFSLIRSVNDGNAFISTYGTNFKYINPWERHVFIYALTEAVFYDDECSCGLYSNCTSQARFIKTNSFETISIEGLKIGCTPSESLLVSTLECFYNQSCIDLIEEYTNYTSNVTHLSSITSRFAVNTSITELVHNLFIEKWATTANYSLYFKQCSPLLCSYTFTENFNVFHTITLLLSLQGGLTIILKWICPTIIRIIDKLYKYRKTRRNVIQPVDSLEMEPTECSKTNALRY</sequence>
<evidence type="ECO:0000313" key="2">
    <source>
        <dbReference type="EMBL" id="CAF4056683.1"/>
    </source>
</evidence>
<evidence type="ECO:0000256" key="1">
    <source>
        <dbReference type="SAM" id="Phobius"/>
    </source>
</evidence>
<accession>A0A819SB58</accession>